<evidence type="ECO:0000313" key="1">
    <source>
        <dbReference type="Proteomes" id="UP000790787"/>
    </source>
</evidence>
<dbReference type="InterPro" id="IPR054722">
    <property type="entry name" value="PolX-like_BBD"/>
</dbReference>
<dbReference type="Pfam" id="PF14244">
    <property type="entry name" value="Retrotran_gag_3"/>
    <property type="match status" value="1"/>
</dbReference>
<evidence type="ECO:0008006" key="3">
    <source>
        <dbReference type="Google" id="ProtNLM"/>
    </source>
</evidence>
<dbReference type="Pfam" id="PF22936">
    <property type="entry name" value="Pol_BBD"/>
    <property type="match status" value="1"/>
</dbReference>
<dbReference type="OrthoDB" id="1305922at2759"/>
<organism evidence="1 2">
    <name type="scientific">Nicotiana tabacum</name>
    <name type="common">Common tobacco</name>
    <dbReference type="NCBI Taxonomy" id="4097"/>
    <lineage>
        <taxon>Eukaryota</taxon>
        <taxon>Viridiplantae</taxon>
        <taxon>Streptophyta</taxon>
        <taxon>Embryophyta</taxon>
        <taxon>Tracheophyta</taxon>
        <taxon>Spermatophyta</taxon>
        <taxon>Magnoliopsida</taxon>
        <taxon>eudicotyledons</taxon>
        <taxon>Gunneridae</taxon>
        <taxon>Pentapetalae</taxon>
        <taxon>asterids</taxon>
        <taxon>lamiids</taxon>
        <taxon>Solanales</taxon>
        <taxon>Solanaceae</taxon>
        <taxon>Nicotianoideae</taxon>
        <taxon>Nicotianeae</taxon>
        <taxon>Nicotiana</taxon>
    </lineage>
</organism>
<gene>
    <name evidence="2" type="primary">LOC107767346</name>
</gene>
<dbReference type="PANTHER" id="PTHR37610">
    <property type="entry name" value="CCHC-TYPE DOMAIN-CONTAINING PROTEIN"/>
    <property type="match status" value="1"/>
</dbReference>
<evidence type="ECO:0000313" key="2">
    <source>
        <dbReference type="RefSeq" id="XP_016441804.1"/>
    </source>
</evidence>
<dbReference type="AlphaFoldDB" id="A0A1S3XPK7"/>
<dbReference type="InterPro" id="IPR057670">
    <property type="entry name" value="SH3_retrovirus"/>
</dbReference>
<proteinExistence type="predicted"/>
<name>A0A1S3XPK7_TOBAC</name>
<protein>
    <recommendedName>
        <fullName evidence="3">Retrotransposon Copia-like N-terminal domain-containing protein</fullName>
    </recommendedName>
</protein>
<accession>A0A1S3XPK7</accession>
<dbReference type="GeneID" id="107767346"/>
<dbReference type="InterPro" id="IPR029472">
    <property type="entry name" value="Copia-like_N"/>
</dbReference>
<dbReference type="PANTHER" id="PTHR37610:SF6">
    <property type="entry name" value="GAG-POLYPEPTIDE OF LTR COPIA-TYPE-RELATED"/>
    <property type="match status" value="1"/>
</dbReference>
<dbReference type="KEGG" id="nta:107767346"/>
<keyword evidence="1" id="KW-1185">Reference proteome</keyword>
<dbReference type="Pfam" id="PF25597">
    <property type="entry name" value="SH3_retrovirus"/>
    <property type="match status" value="1"/>
</dbReference>
<sequence length="777" mass="85970">MGDQLELNSQSVIETSSPQMTTIGASPTGSVVLDSSHPFYPHPSDSPGMLLVNTAFDGKGYGGWRRGMLIALSAKNKVGFIDGTFLQPKISSDVFKSWTRCNDMVISWLLNSLSKAIAESVLYSKTAKDIWDELEESCGAKIKNFKSQQDSRLIQFLMGLNGAYAVARSNLLMPSPLPSVNHAYSLLIRDEKQREVHISHHPAESVFVAAQQSYGGQKVTSAKKFNTETKKGTQFCNYCKKQNHTIENCYRLIGFPSDFKFTKFKRFSGAKSNAILSMETSDLQCRRSTHDTRSIPQPLLVASTCENSGASEHITSNLQLLFNVKLLPKPVYVRLLNSAKVLVYQAGSVTILPGFALHHVLFVPSFNYNLLSVHKLCLQFHSLLIFSSFDATLQAPSLKRFASKVLKMKTPYELLFGQPPSYDTLRVFGCLYYASTLPTHRSKLDPRSAKCVFLGYPSGKKGYKLLDLQTHKVFISRDVTFHEHIFPFASVMPHLPIFPVRMPSHAIDTPTEAAPEPPSSMPSPSLQSRPISSRTVSSPQSLLQTALYPLHFAPPTSTSPPSLSKSYSSPVPSPQFHSPIFPTPLPSQPALRRSTREHHLPSYLDYYICNSVILTNLTTNYFASPVSPPILSFSVLSSSNQNILNTISYISEPTSFSQACLHPGWQEVMNKEFAALEANKTWEIADVFTKPLSGPIRKSVLGKLGIVSHPSNLRGDVGVGASQFPEINDASKKNCKVKEDEIMKKKTDTNECFIIRTTVAVIVTLPVTSFVAVIGRE</sequence>
<dbReference type="RefSeq" id="XP_016441804.1">
    <property type="nucleotide sequence ID" value="XM_016586318.1"/>
</dbReference>
<reference evidence="2" key="2">
    <citation type="submission" date="2025-08" db="UniProtKB">
        <authorList>
            <consortium name="RefSeq"/>
        </authorList>
    </citation>
    <scope>IDENTIFICATION</scope>
</reference>
<reference evidence="1" key="1">
    <citation type="journal article" date="2014" name="Nat. Commun.">
        <title>The tobacco genome sequence and its comparison with those of tomato and potato.</title>
        <authorList>
            <person name="Sierro N."/>
            <person name="Battey J.N."/>
            <person name="Ouadi S."/>
            <person name="Bakaher N."/>
            <person name="Bovet L."/>
            <person name="Willig A."/>
            <person name="Goepfert S."/>
            <person name="Peitsch M.C."/>
            <person name="Ivanov N.V."/>
        </authorList>
    </citation>
    <scope>NUCLEOTIDE SEQUENCE [LARGE SCALE GENOMIC DNA]</scope>
</reference>
<dbReference type="PaxDb" id="4097-A0A1S3XPK7"/>
<dbReference type="Proteomes" id="UP000790787">
    <property type="component" value="Chromosome 23"/>
</dbReference>